<organism evidence="2 3">
    <name type="scientific">Flaviramulus aquimarinus</name>
    <dbReference type="NCBI Taxonomy" id="1170456"/>
    <lineage>
        <taxon>Bacteria</taxon>
        <taxon>Pseudomonadati</taxon>
        <taxon>Bacteroidota</taxon>
        <taxon>Flavobacteriia</taxon>
        <taxon>Flavobacteriales</taxon>
        <taxon>Flavobacteriaceae</taxon>
        <taxon>Flaviramulus</taxon>
    </lineage>
</organism>
<evidence type="ECO:0000313" key="2">
    <source>
        <dbReference type="EMBL" id="GAA4886065.1"/>
    </source>
</evidence>
<sequence length="121" mass="13789">MLNVFIFNCQTTINKSITHHTPEEFQSFLTNDSIQLIDVRKPSEYSVGHISNAVNINFLSENFISNINKLNKEKPVYIYCHSGMRSAKSAIQFKKAGFVKIYELEGGIVNWEARGLKTTTE</sequence>
<dbReference type="EMBL" id="BAABJH010000001">
    <property type="protein sequence ID" value="GAA4886065.1"/>
    <property type="molecule type" value="Genomic_DNA"/>
</dbReference>
<dbReference type="SMART" id="SM00450">
    <property type="entry name" value="RHOD"/>
    <property type="match status" value="1"/>
</dbReference>
<protein>
    <submittedName>
        <fullName evidence="2">Rhodanese-like domain-containing protein</fullName>
    </submittedName>
</protein>
<evidence type="ECO:0000313" key="3">
    <source>
        <dbReference type="Proteomes" id="UP001500433"/>
    </source>
</evidence>
<keyword evidence="3" id="KW-1185">Reference proteome</keyword>
<dbReference type="CDD" id="cd00158">
    <property type="entry name" value="RHOD"/>
    <property type="match status" value="1"/>
</dbReference>
<dbReference type="Gene3D" id="3.40.250.10">
    <property type="entry name" value="Rhodanese-like domain"/>
    <property type="match status" value="1"/>
</dbReference>
<dbReference type="PANTHER" id="PTHR43031:SF1">
    <property type="entry name" value="PYRIDINE NUCLEOTIDE-DISULPHIDE OXIDOREDUCTASE"/>
    <property type="match status" value="1"/>
</dbReference>
<dbReference type="InterPro" id="IPR036873">
    <property type="entry name" value="Rhodanese-like_dom_sf"/>
</dbReference>
<dbReference type="InterPro" id="IPR001763">
    <property type="entry name" value="Rhodanese-like_dom"/>
</dbReference>
<reference evidence="3" key="1">
    <citation type="journal article" date="2019" name="Int. J. Syst. Evol. Microbiol.">
        <title>The Global Catalogue of Microorganisms (GCM) 10K type strain sequencing project: providing services to taxonomists for standard genome sequencing and annotation.</title>
        <authorList>
            <consortium name="The Broad Institute Genomics Platform"/>
            <consortium name="The Broad Institute Genome Sequencing Center for Infectious Disease"/>
            <person name="Wu L."/>
            <person name="Ma J."/>
        </authorList>
    </citation>
    <scope>NUCLEOTIDE SEQUENCE [LARGE SCALE GENOMIC DNA]</scope>
    <source>
        <strain evidence="3">JCM 18274</strain>
    </source>
</reference>
<dbReference type="PANTHER" id="PTHR43031">
    <property type="entry name" value="FAD-DEPENDENT OXIDOREDUCTASE"/>
    <property type="match status" value="1"/>
</dbReference>
<evidence type="ECO:0000259" key="1">
    <source>
        <dbReference type="PROSITE" id="PS50206"/>
    </source>
</evidence>
<gene>
    <name evidence="2" type="ORF">GCM10023311_06100</name>
</gene>
<name>A0ABP9F1L5_9FLAO</name>
<dbReference type="SUPFAM" id="SSF52821">
    <property type="entry name" value="Rhodanese/Cell cycle control phosphatase"/>
    <property type="match status" value="1"/>
</dbReference>
<dbReference type="Proteomes" id="UP001500433">
    <property type="component" value="Unassembled WGS sequence"/>
</dbReference>
<feature type="domain" description="Rhodanese" evidence="1">
    <location>
        <begin position="30"/>
        <end position="120"/>
    </location>
</feature>
<dbReference type="Pfam" id="PF00581">
    <property type="entry name" value="Rhodanese"/>
    <property type="match status" value="1"/>
</dbReference>
<dbReference type="InterPro" id="IPR050229">
    <property type="entry name" value="GlpE_sulfurtransferase"/>
</dbReference>
<dbReference type="PROSITE" id="PS50206">
    <property type="entry name" value="RHODANESE_3"/>
    <property type="match status" value="1"/>
</dbReference>
<comment type="caution">
    <text evidence="2">The sequence shown here is derived from an EMBL/GenBank/DDBJ whole genome shotgun (WGS) entry which is preliminary data.</text>
</comment>
<accession>A0ABP9F1L5</accession>
<proteinExistence type="predicted"/>